<dbReference type="PANTHER" id="PTHR31212">
    <property type="entry name" value="ALPHA-KETOGLUTARATE-DEPENDENT DIOXYGENASE ALKB HOMOLOG 3"/>
    <property type="match status" value="1"/>
</dbReference>
<dbReference type="InterPro" id="IPR037151">
    <property type="entry name" value="AlkB-like_sf"/>
</dbReference>
<dbReference type="AlphaFoldDB" id="A0A409YYT3"/>
<sequence>MILEALINSEGDVGKAAKSIQDSSHLLSTRKRKAVDIEEWVRGGNNSQAKKRSVTNLKTEQSELPMVPQLSSKPEVSTSTSKPASSTEQTAHSMGKKPTQLPPLLLSNALMVKEHVPCTLHYSVLPPELACKLFYVMSDLSNHWKRNKWWLFDRVVESPHLTSFFARQTNGLDDNEDWQEAAQFWYNGRPTDPPQKFPPEMEMACEIVEKIVNKELQTRERWPLEWAGSYRATDSTAMWKANVAASNCYRGGKESVGFHSDQLTYLGPYPTIASLSLGIRRQFTLREVIPRDQVMERKARTFNVPLAHNSEQSFDDSFQLIIMHAPCQENFKHAILPQSAIDLYHPMIPQEPGTPIEPSNKRINITFRFYRPDFQPASIPRCHCNVPTILRPDMKNRSDGKCADRYWWTCYAGAQNDGKGCNFWKVMDMDAEGRGPCINSVNVK</sequence>
<feature type="compositionally biased region" description="Polar residues" evidence="1">
    <location>
        <begin position="69"/>
        <end position="92"/>
    </location>
</feature>
<dbReference type="InterPro" id="IPR032854">
    <property type="entry name" value="ALKBH3"/>
</dbReference>
<evidence type="ECO:0000313" key="4">
    <source>
        <dbReference type="Proteomes" id="UP000284842"/>
    </source>
</evidence>
<feature type="region of interest" description="Disordered" evidence="1">
    <location>
        <begin position="42"/>
        <end position="100"/>
    </location>
</feature>
<dbReference type="STRING" id="181874.A0A409YYT3"/>
<evidence type="ECO:0000256" key="1">
    <source>
        <dbReference type="SAM" id="MobiDB-lite"/>
    </source>
</evidence>
<dbReference type="GO" id="GO:0051213">
    <property type="term" value="F:dioxygenase activity"/>
    <property type="evidence" value="ECO:0007669"/>
    <property type="project" value="InterPro"/>
</dbReference>
<comment type="caution">
    <text evidence="3">The sequence shown here is derived from an EMBL/GenBank/DDBJ whole genome shotgun (WGS) entry which is preliminary data.</text>
</comment>
<feature type="compositionally biased region" description="Polar residues" evidence="1">
    <location>
        <begin position="44"/>
        <end position="59"/>
    </location>
</feature>
<dbReference type="Pfam" id="PF13532">
    <property type="entry name" value="2OG-FeII_Oxy_2"/>
    <property type="match status" value="1"/>
</dbReference>
<dbReference type="OrthoDB" id="545910at2759"/>
<evidence type="ECO:0000259" key="2">
    <source>
        <dbReference type="PROSITE" id="PS51471"/>
    </source>
</evidence>
<keyword evidence="4" id="KW-1185">Reference proteome</keyword>
<accession>A0A409YYT3</accession>
<dbReference type="InterPro" id="IPR027450">
    <property type="entry name" value="AlkB-like"/>
</dbReference>
<proteinExistence type="predicted"/>
<evidence type="ECO:0000313" key="3">
    <source>
        <dbReference type="EMBL" id="PPR08083.1"/>
    </source>
</evidence>
<dbReference type="PROSITE" id="PS51471">
    <property type="entry name" value="FE2OG_OXY"/>
    <property type="match status" value="1"/>
</dbReference>
<dbReference type="PANTHER" id="PTHR31212:SF4">
    <property type="entry name" value="ALPHA-KETOGLUTARATE-DEPENDENT DIOXYGENASE ALKB HOMOLOG 3"/>
    <property type="match status" value="1"/>
</dbReference>
<gene>
    <name evidence="3" type="ORF">CVT24_010544</name>
</gene>
<protein>
    <recommendedName>
        <fullName evidence="2">Fe2OG dioxygenase domain-containing protein</fullName>
    </recommendedName>
</protein>
<dbReference type="SUPFAM" id="SSF51197">
    <property type="entry name" value="Clavaminate synthase-like"/>
    <property type="match status" value="1"/>
</dbReference>
<dbReference type="EMBL" id="NHTK01000155">
    <property type="protein sequence ID" value="PPR08083.1"/>
    <property type="molecule type" value="Genomic_DNA"/>
</dbReference>
<organism evidence="3 4">
    <name type="scientific">Panaeolus cyanescens</name>
    <dbReference type="NCBI Taxonomy" id="181874"/>
    <lineage>
        <taxon>Eukaryota</taxon>
        <taxon>Fungi</taxon>
        <taxon>Dikarya</taxon>
        <taxon>Basidiomycota</taxon>
        <taxon>Agaricomycotina</taxon>
        <taxon>Agaricomycetes</taxon>
        <taxon>Agaricomycetidae</taxon>
        <taxon>Agaricales</taxon>
        <taxon>Agaricineae</taxon>
        <taxon>Galeropsidaceae</taxon>
        <taxon>Panaeolus</taxon>
    </lineage>
</organism>
<feature type="domain" description="Fe2OG dioxygenase" evidence="2">
    <location>
        <begin position="240"/>
        <end position="371"/>
    </location>
</feature>
<dbReference type="Gene3D" id="2.60.120.590">
    <property type="entry name" value="Alpha-ketoglutarate-dependent dioxygenase AlkB-like"/>
    <property type="match status" value="1"/>
</dbReference>
<dbReference type="InterPro" id="IPR005123">
    <property type="entry name" value="Oxoglu/Fe-dep_dioxygenase_dom"/>
</dbReference>
<dbReference type="GO" id="GO:0006307">
    <property type="term" value="P:DNA alkylation repair"/>
    <property type="evidence" value="ECO:0007669"/>
    <property type="project" value="InterPro"/>
</dbReference>
<reference evidence="3 4" key="1">
    <citation type="journal article" date="2018" name="Evol. Lett.">
        <title>Horizontal gene cluster transfer increased hallucinogenic mushroom diversity.</title>
        <authorList>
            <person name="Reynolds H.T."/>
            <person name="Vijayakumar V."/>
            <person name="Gluck-Thaler E."/>
            <person name="Korotkin H.B."/>
            <person name="Matheny P.B."/>
            <person name="Slot J.C."/>
        </authorList>
    </citation>
    <scope>NUCLEOTIDE SEQUENCE [LARGE SCALE GENOMIC DNA]</scope>
    <source>
        <strain evidence="3 4">2629</strain>
    </source>
</reference>
<dbReference type="InParanoid" id="A0A409YYT3"/>
<name>A0A409YYT3_9AGAR</name>
<dbReference type="Proteomes" id="UP000284842">
    <property type="component" value="Unassembled WGS sequence"/>
</dbReference>